<evidence type="ECO:0000256" key="1">
    <source>
        <dbReference type="SAM" id="Phobius"/>
    </source>
</evidence>
<feature type="transmembrane region" description="Helical" evidence="1">
    <location>
        <begin position="47"/>
        <end position="67"/>
    </location>
</feature>
<keyword evidence="1" id="KW-1133">Transmembrane helix</keyword>
<keyword evidence="1" id="KW-0472">Membrane</keyword>
<reference evidence="3" key="1">
    <citation type="journal article" date="2019" name="Int. J. Syst. Evol. Microbiol.">
        <title>The Global Catalogue of Microorganisms (GCM) 10K type strain sequencing project: providing services to taxonomists for standard genome sequencing and annotation.</title>
        <authorList>
            <consortium name="The Broad Institute Genomics Platform"/>
            <consortium name="The Broad Institute Genome Sequencing Center for Infectious Disease"/>
            <person name="Wu L."/>
            <person name="Ma J."/>
        </authorList>
    </citation>
    <scope>NUCLEOTIDE SEQUENCE [LARGE SCALE GENOMIC DNA]</scope>
    <source>
        <strain evidence="3">CGMCC 4.6997</strain>
    </source>
</reference>
<dbReference type="Proteomes" id="UP001596039">
    <property type="component" value="Unassembled WGS sequence"/>
</dbReference>
<name>A0ABW0NUH9_9MICO</name>
<dbReference type="RefSeq" id="WP_386740604.1">
    <property type="nucleotide sequence ID" value="NZ_JBHSMG010000002.1"/>
</dbReference>
<feature type="transmembrane region" description="Helical" evidence="1">
    <location>
        <begin position="180"/>
        <end position="210"/>
    </location>
</feature>
<evidence type="ECO:0000313" key="2">
    <source>
        <dbReference type="EMBL" id="MFC5502907.1"/>
    </source>
</evidence>
<protein>
    <recommendedName>
        <fullName evidence="4">PH domain-containing protein</fullName>
    </recommendedName>
</protein>
<sequence>MASTADPAPVVLVRPRRSLMVTAFVSIVLAMLPVFGVLYWFGVQHDTWFAVFVVHLALSIACLATLARQLTVYSAVTATELIGRGIFSPMLRVPLESIATVTIVPTYVGQSPDAVPQLLVRDREGHRLFRMRGTFWHPGDLTAIANALPVRATVVTEPLSIREFFRSYPGSAYWFENRPIMWVAVLAAAALLAFATTTWVMVIVGMPVAFLPS</sequence>
<feature type="transmembrane region" description="Helical" evidence="1">
    <location>
        <begin position="21"/>
        <end position="41"/>
    </location>
</feature>
<evidence type="ECO:0008006" key="4">
    <source>
        <dbReference type="Google" id="ProtNLM"/>
    </source>
</evidence>
<keyword evidence="3" id="KW-1185">Reference proteome</keyword>
<keyword evidence="1" id="KW-0812">Transmembrane</keyword>
<gene>
    <name evidence="2" type="ORF">ACFPJ4_11705</name>
</gene>
<organism evidence="2 3">
    <name type="scientific">Lysinimonas soli</name>
    <dbReference type="NCBI Taxonomy" id="1074233"/>
    <lineage>
        <taxon>Bacteria</taxon>
        <taxon>Bacillati</taxon>
        <taxon>Actinomycetota</taxon>
        <taxon>Actinomycetes</taxon>
        <taxon>Micrococcales</taxon>
        <taxon>Microbacteriaceae</taxon>
        <taxon>Lysinimonas</taxon>
    </lineage>
</organism>
<accession>A0ABW0NUH9</accession>
<comment type="caution">
    <text evidence="2">The sequence shown here is derived from an EMBL/GenBank/DDBJ whole genome shotgun (WGS) entry which is preliminary data.</text>
</comment>
<evidence type="ECO:0000313" key="3">
    <source>
        <dbReference type="Proteomes" id="UP001596039"/>
    </source>
</evidence>
<proteinExistence type="predicted"/>
<dbReference type="EMBL" id="JBHSMG010000002">
    <property type="protein sequence ID" value="MFC5502907.1"/>
    <property type="molecule type" value="Genomic_DNA"/>
</dbReference>